<protein>
    <submittedName>
        <fullName evidence="2">Uncharacterized protein</fullName>
    </submittedName>
</protein>
<dbReference type="EMBL" id="JBBXMP010000052">
    <property type="protein sequence ID" value="KAL0065130.1"/>
    <property type="molecule type" value="Genomic_DNA"/>
</dbReference>
<evidence type="ECO:0000313" key="2">
    <source>
        <dbReference type="EMBL" id="KAL0065130.1"/>
    </source>
</evidence>
<comment type="caution">
    <text evidence="2">The sequence shown here is derived from an EMBL/GenBank/DDBJ whole genome shotgun (WGS) entry which is preliminary data.</text>
</comment>
<organism evidence="2 3">
    <name type="scientific">Marasmius tenuissimus</name>
    <dbReference type="NCBI Taxonomy" id="585030"/>
    <lineage>
        <taxon>Eukaryota</taxon>
        <taxon>Fungi</taxon>
        <taxon>Dikarya</taxon>
        <taxon>Basidiomycota</taxon>
        <taxon>Agaricomycotina</taxon>
        <taxon>Agaricomycetes</taxon>
        <taxon>Agaricomycetidae</taxon>
        <taxon>Agaricales</taxon>
        <taxon>Marasmiineae</taxon>
        <taxon>Marasmiaceae</taxon>
        <taxon>Marasmius</taxon>
    </lineage>
</organism>
<evidence type="ECO:0000256" key="1">
    <source>
        <dbReference type="SAM" id="MobiDB-lite"/>
    </source>
</evidence>
<keyword evidence="3" id="KW-1185">Reference proteome</keyword>
<name>A0ABR2ZTX2_9AGAR</name>
<gene>
    <name evidence="2" type="ORF">AAF712_007966</name>
</gene>
<accession>A0ABR2ZTX2</accession>
<evidence type="ECO:0000313" key="3">
    <source>
        <dbReference type="Proteomes" id="UP001437256"/>
    </source>
</evidence>
<dbReference type="Proteomes" id="UP001437256">
    <property type="component" value="Unassembled WGS sequence"/>
</dbReference>
<proteinExistence type="predicted"/>
<feature type="region of interest" description="Disordered" evidence="1">
    <location>
        <begin position="96"/>
        <end position="115"/>
    </location>
</feature>
<reference evidence="2 3" key="1">
    <citation type="submission" date="2024-05" db="EMBL/GenBank/DDBJ databases">
        <title>A draft genome resource for the thread blight pathogen Marasmius tenuissimus strain MS-2.</title>
        <authorList>
            <person name="Yulfo-Soto G.E."/>
            <person name="Baruah I.K."/>
            <person name="Amoako-Attah I."/>
            <person name="Bukari Y."/>
            <person name="Meinhardt L.W."/>
            <person name="Bailey B.A."/>
            <person name="Cohen S.P."/>
        </authorList>
    </citation>
    <scope>NUCLEOTIDE SEQUENCE [LARGE SCALE GENOMIC DNA]</scope>
    <source>
        <strain evidence="2 3">MS-2</strain>
    </source>
</reference>
<sequence length="115" mass="12104">MDCPESRTLTSDVLSTSIVAVEAMGCEGTISVVTIAVMLVTHDVIDVYNSRELPEAGTKECGMEIAALVSGTQIIDIHQVQCSDYSDYGGPPAIASRASLPARGWRDPGSYSPAV</sequence>